<dbReference type="EMBL" id="BMLM01000001">
    <property type="protein sequence ID" value="GGN80082.1"/>
    <property type="molecule type" value="Genomic_DNA"/>
</dbReference>
<name>A0ABQ2KEH3_9MICO</name>
<sequence>MSARRAAAALAAIALVAGLAGCAPGLFDPDGPMPDASGPSSSASPSPDGGASPVPGDGAPGDGGSTGGGSGDGSDAGGAADPQPSELAPEGPEVPVGQVADGPTIVEQGGGLVLALDARRGCEPLLGRIVQEPTTWTVQLIAQPECSGERYGAAYPLPGGERPERVVVEIAGVRSTLDVP</sequence>
<feature type="region of interest" description="Disordered" evidence="1">
    <location>
        <begin position="23"/>
        <end position="104"/>
    </location>
</feature>
<proteinExistence type="predicted"/>
<dbReference type="Proteomes" id="UP000626982">
    <property type="component" value="Unassembled WGS sequence"/>
</dbReference>
<keyword evidence="4" id="KW-1185">Reference proteome</keyword>
<reference evidence="4" key="1">
    <citation type="journal article" date="2019" name="Int. J. Syst. Evol. Microbiol.">
        <title>The Global Catalogue of Microorganisms (GCM) 10K type strain sequencing project: providing services to taxonomists for standard genome sequencing and annotation.</title>
        <authorList>
            <consortium name="The Broad Institute Genomics Platform"/>
            <consortium name="The Broad Institute Genome Sequencing Center for Infectious Disease"/>
            <person name="Wu L."/>
            <person name="Ma J."/>
        </authorList>
    </citation>
    <scope>NUCLEOTIDE SEQUENCE [LARGE SCALE GENOMIC DNA]</scope>
    <source>
        <strain evidence="4">CGMCC 1.6960</strain>
    </source>
</reference>
<evidence type="ECO:0000256" key="2">
    <source>
        <dbReference type="SAM" id="SignalP"/>
    </source>
</evidence>
<protein>
    <submittedName>
        <fullName evidence="3">Uncharacterized protein</fullName>
    </submittedName>
</protein>
<feature type="compositionally biased region" description="Low complexity" evidence="1">
    <location>
        <begin position="23"/>
        <end position="57"/>
    </location>
</feature>
<organism evidence="3 4">
    <name type="scientific">Agrococcus terreus</name>
    <dbReference type="NCBI Taxonomy" id="574649"/>
    <lineage>
        <taxon>Bacteria</taxon>
        <taxon>Bacillati</taxon>
        <taxon>Actinomycetota</taxon>
        <taxon>Actinomycetes</taxon>
        <taxon>Micrococcales</taxon>
        <taxon>Microbacteriaceae</taxon>
        <taxon>Agrococcus</taxon>
    </lineage>
</organism>
<evidence type="ECO:0000313" key="3">
    <source>
        <dbReference type="EMBL" id="GGN80082.1"/>
    </source>
</evidence>
<accession>A0ABQ2KEH3</accession>
<dbReference type="PROSITE" id="PS51257">
    <property type="entry name" value="PROKAR_LIPOPROTEIN"/>
    <property type="match status" value="1"/>
</dbReference>
<keyword evidence="2" id="KW-0732">Signal</keyword>
<comment type="caution">
    <text evidence="3">The sequence shown here is derived from an EMBL/GenBank/DDBJ whole genome shotgun (WGS) entry which is preliminary data.</text>
</comment>
<gene>
    <name evidence="3" type="ORF">GCM10010968_07650</name>
</gene>
<feature type="compositionally biased region" description="Gly residues" evidence="1">
    <location>
        <begin position="58"/>
        <end position="76"/>
    </location>
</feature>
<evidence type="ECO:0000313" key="4">
    <source>
        <dbReference type="Proteomes" id="UP000626982"/>
    </source>
</evidence>
<dbReference type="RefSeq" id="WP_188716228.1">
    <property type="nucleotide sequence ID" value="NZ_BAABBD010000001.1"/>
</dbReference>
<evidence type="ECO:0000256" key="1">
    <source>
        <dbReference type="SAM" id="MobiDB-lite"/>
    </source>
</evidence>
<feature type="signal peptide" evidence="2">
    <location>
        <begin position="1"/>
        <end position="22"/>
    </location>
</feature>
<feature type="chain" id="PRO_5046456868" evidence="2">
    <location>
        <begin position="23"/>
        <end position="180"/>
    </location>
</feature>